<feature type="compositionally biased region" description="Basic residues" evidence="1">
    <location>
        <begin position="208"/>
        <end position="223"/>
    </location>
</feature>
<dbReference type="RefSeq" id="WP_377190112.1">
    <property type="nucleotide sequence ID" value="NZ_JBHUOG010000002.1"/>
</dbReference>
<evidence type="ECO:0008006" key="5">
    <source>
        <dbReference type="Google" id="ProtNLM"/>
    </source>
</evidence>
<evidence type="ECO:0000256" key="1">
    <source>
        <dbReference type="SAM" id="MobiDB-lite"/>
    </source>
</evidence>
<proteinExistence type="predicted"/>
<evidence type="ECO:0000313" key="3">
    <source>
        <dbReference type="EMBL" id="MFD2797231.1"/>
    </source>
</evidence>
<feature type="compositionally biased region" description="Pro residues" evidence="1">
    <location>
        <begin position="224"/>
        <end position="237"/>
    </location>
</feature>
<gene>
    <name evidence="3" type="ORF">ACFS27_26975</name>
</gene>
<feature type="region of interest" description="Disordered" evidence="1">
    <location>
        <begin position="208"/>
        <end position="237"/>
    </location>
</feature>
<dbReference type="EMBL" id="JBHUOG010000002">
    <property type="protein sequence ID" value="MFD2797231.1"/>
    <property type="molecule type" value="Genomic_DNA"/>
</dbReference>
<evidence type="ECO:0000256" key="2">
    <source>
        <dbReference type="SAM" id="Phobius"/>
    </source>
</evidence>
<accession>A0ABW5W4V9</accession>
<sequence length="237" mass="25037">MTVWDLVRAALRRWTVLVAGAVATLGLMYSTTLDDGVFWSRTQVVFLAPPSTDYPNSLRTTSEDLIITAGVVAKSISGPDAVTKYASPDATLVGEGVRDGWSIRLPDTGGQWAPHFAEQVLYVEVVAATADQAATRQGEIIAQIAEELDRLQRDAGVAPVNDITVTVAPESTVVHQVKGSRARSVGMAGVLGAAATFAVIAVLEARGRRPATRGHRATPRPRRSAPPAPVPAPRTAP</sequence>
<keyword evidence="2" id="KW-0472">Membrane</keyword>
<reference evidence="4" key="1">
    <citation type="journal article" date="2019" name="Int. J. Syst. Evol. Microbiol.">
        <title>The Global Catalogue of Microorganisms (GCM) 10K type strain sequencing project: providing services to taxonomists for standard genome sequencing and annotation.</title>
        <authorList>
            <consortium name="The Broad Institute Genomics Platform"/>
            <consortium name="The Broad Institute Genome Sequencing Center for Infectious Disease"/>
            <person name="Wu L."/>
            <person name="Ma J."/>
        </authorList>
    </citation>
    <scope>NUCLEOTIDE SEQUENCE [LARGE SCALE GENOMIC DNA]</scope>
    <source>
        <strain evidence="4">CCM 7044</strain>
    </source>
</reference>
<keyword evidence="2" id="KW-0812">Transmembrane</keyword>
<feature type="transmembrane region" description="Helical" evidence="2">
    <location>
        <begin position="185"/>
        <end position="203"/>
    </location>
</feature>
<organism evidence="3 4">
    <name type="scientific">Promicromonospora vindobonensis</name>
    <dbReference type="NCBI Taxonomy" id="195748"/>
    <lineage>
        <taxon>Bacteria</taxon>
        <taxon>Bacillati</taxon>
        <taxon>Actinomycetota</taxon>
        <taxon>Actinomycetes</taxon>
        <taxon>Micrococcales</taxon>
        <taxon>Promicromonosporaceae</taxon>
        <taxon>Promicromonospora</taxon>
    </lineage>
</organism>
<protein>
    <recommendedName>
        <fullName evidence="5">Capsular polysaccharide biosynthesis protein</fullName>
    </recommendedName>
</protein>
<dbReference type="Proteomes" id="UP001597479">
    <property type="component" value="Unassembled WGS sequence"/>
</dbReference>
<comment type="caution">
    <text evidence="3">The sequence shown here is derived from an EMBL/GenBank/DDBJ whole genome shotgun (WGS) entry which is preliminary data.</text>
</comment>
<keyword evidence="2" id="KW-1133">Transmembrane helix</keyword>
<keyword evidence="4" id="KW-1185">Reference proteome</keyword>
<evidence type="ECO:0000313" key="4">
    <source>
        <dbReference type="Proteomes" id="UP001597479"/>
    </source>
</evidence>
<name>A0ABW5W4V9_9MICO</name>